<accession>A0ABY0DHW2</accession>
<proteinExistence type="predicted"/>
<reference evidence="1 2" key="1">
    <citation type="submission" date="2018-10" db="EMBL/GenBank/DDBJ databases">
        <title>Bradyrhizobium sp. nov., isolated from effective nodules of peanut in China.</title>
        <authorList>
            <person name="Li Y."/>
        </authorList>
    </citation>
    <scope>NUCLEOTIDE SEQUENCE [LARGE SCALE GENOMIC DNA]</scope>
    <source>
        <strain evidence="1 2">CCBAU 51781</strain>
    </source>
</reference>
<dbReference type="EMBL" id="RDRA01000011">
    <property type="protein sequence ID" value="RXG92869.1"/>
    <property type="molecule type" value="Genomic_DNA"/>
</dbReference>
<feature type="non-terminal residue" evidence="1">
    <location>
        <position position="1"/>
    </location>
</feature>
<comment type="caution">
    <text evidence="1">The sequence shown here is derived from an EMBL/GenBank/DDBJ whole genome shotgun (WGS) entry which is preliminary data.</text>
</comment>
<evidence type="ECO:0000313" key="1">
    <source>
        <dbReference type="EMBL" id="RXG92869.1"/>
    </source>
</evidence>
<gene>
    <name evidence="1" type="ORF">EAS62_19360</name>
</gene>
<organism evidence="1 2">
    <name type="scientific">Bradyrhizobium zhanjiangense</name>
    <dbReference type="NCBI Taxonomy" id="1325107"/>
    <lineage>
        <taxon>Bacteria</taxon>
        <taxon>Pseudomonadati</taxon>
        <taxon>Pseudomonadota</taxon>
        <taxon>Alphaproteobacteria</taxon>
        <taxon>Hyphomicrobiales</taxon>
        <taxon>Nitrobacteraceae</taxon>
        <taxon>Bradyrhizobium</taxon>
    </lineage>
</organism>
<protein>
    <submittedName>
        <fullName evidence="1">IS481 family transposase</fullName>
    </submittedName>
</protein>
<keyword evidence="2" id="KW-1185">Reference proteome</keyword>
<dbReference type="Proteomes" id="UP000289946">
    <property type="component" value="Unassembled WGS sequence"/>
</dbReference>
<sequence length="75" mass="8319">EIVRRVSTTKAYVSFKGRLWKVPQAFRGERLAIRPSANDAQYEIFFAAHQIAIIDLASGESVGYVPEHPSVMSPG</sequence>
<name>A0ABY0DHW2_9BRAD</name>
<evidence type="ECO:0000313" key="2">
    <source>
        <dbReference type="Proteomes" id="UP000289946"/>
    </source>
</evidence>